<name>M3YEA3_MUSPF</name>
<evidence type="ECO:0000313" key="2">
    <source>
        <dbReference type="Ensembl" id="ENSMPUP00000009660.1"/>
    </source>
</evidence>
<dbReference type="EMBL" id="AEYP01104235">
    <property type="status" value="NOT_ANNOTATED_CDS"/>
    <property type="molecule type" value="Genomic_DNA"/>
</dbReference>
<feature type="region of interest" description="Disordered" evidence="1">
    <location>
        <begin position="1"/>
        <end position="118"/>
    </location>
</feature>
<reference evidence="2" key="1">
    <citation type="submission" date="2024-06" db="UniProtKB">
        <authorList>
            <consortium name="Ensembl"/>
        </authorList>
    </citation>
    <scope>IDENTIFICATION</scope>
</reference>
<sequence>SLLEKPLCSSEGIQQRGVPSDWGHGGEALRSVFTGDAHGWLEPGGRRPAGSPRAHGLLRRAGQHPGERLPAPPLSGPRGAPEAGPGHAALRGPDKNLVSESPHETQAPAAGLPAEQPLPGSALPAGAALLTPLCPRQWLAASVPLGIPTGASCSDTAPCLHVGPPPSGSSLPGLGVGPGPQAASNILPPGPWGPGAHTGSSPVQGTLEPVCPAPDRGCLLRKCDKPEAWAGAGAVPPGAGACGAAPGSSLESCSRSITVHSDAGCELRAHPRAGPGTLTHRKVPEGYS</sequence>
<dbReference type="InParanoid" id="M3YEA3"/>
<organism evidence="2">
    <name type="scientific">Mustela putorius furo</name>
    <name type="common">European domestic ferret</name>
    <name type="synonym">Mustela furo</name>
    <dbReference type="NCBI Taxonomy" id="9669"/>
    <lineage>
        <taxon>Eukaryota</taxon>
        <taxon>Metazoa</taxon>
        <taxon>Chordata</taxon>
        <taxon>Craniata</taxon>
        <taxon>Vertebrata</taxon>
        <taxon>Euteleostomi</taxon>
        <taxon>Mammalia</taxon>
        <taxon>Eutheria</taxon>
        <taxon>Laurasiatheria</taxon>
        <taxon>Carnivora</taxon>
        <taxon>Caniformia</taxon>
        <taxon>Musteloidea</taxon>
        <taxon>Mustelidae</taxon>
        <taxon>Mustelinae</taxon>
        <taxon>Mustela</taxon>
    </lineage>
</organism>
<dbReference type="AlphaFoldDB" id="M3YEA3"/>
<protein>
    <submittedName>
        <fullName evidence="2">Uncharacterized protein</fullName>
    </submittedName>
</protein>
<dbReference type="Ensembl" id="ENSMPUT00000009816.1">
    <property type="protein sequence ID" value="ENSMPUP00000009660.1"/>
    <property type="gene ID" value="ENSMPUG00000009736.1"/>
</dbReference>
<proteinExistence type="predicted"/>
<accession>M3YEA3</accession>
<evidence type="ECO:0000256" key="1">
    <source>
        <dbReference type="SAM" id="MobiDB-lite"/>
    </source>
</evidence>
<dbReference type="HOGENOM" id="CLU_968195_0_0_1"/>
<feature type="region of interest" description="Disordered" evidence="1">
    <location>
        <begin position="267"/>
        <end position="288"/>
    </location>
</feature>